<gene>
    <name evidence="4" type="ORF">EBO34_09160</name>
</gene>
<evidence type="ECO:0000259" key="3">
    <source>
        <dbReference type="PROSITE" id="PS51194"/>
    </source>
</evidence>
<dbReference type="InterPro" id="IPR027417">
    <property type="entry name" value="P-loop_NTPase"/>
</dbReference>
<evidence type="ECO:0000313" key="4">
    <source>
        <dbReference type="EMBL" id="RNA70078.1"/>
    </source>
</evidence>
<dbReference type="Pfam" id="PF00176">
    <property type="entry name" value="SNF2-rel_dom"/>
    <property type="match status" value="1"/>
</dbReference>
<dbReference type="EMBL" id="RHIB01000001">
    <property type="protein sequence ID" value="RNA70078.1"/>
    <property type="molecule type" value="Genomic_DNA"/>
</dbReference>
<dbReference type="SMART" id="SM00490">
    <property type="entry name" value="HELICc"/>
    <property type="match status" value="1"/>
</dbReference>
<dbReference type="Proteomes" id="UP000278746">
    <property type="component" value="Unassembled WGS sequence"/>
</dbReference>
<proteinExistence type="predicted"/>
<dbReference type="Pfam" id="PF00271">
    <property type="entry name" value="Helicase_C"/>
    <property type="match status" value="1"/>
</dbReference>
<evidence type="ECO:0000259" key="2">
    <source>
        <dbReference type="PROSITE" id="PS51192"/>
    </source>
</evidence>
<dbReference type="RefSeq" id="WP_122897588.1">
    <property type="nucleotide sequence ID" value="NZ_RHIB01000001.1"/>
</dbReference>
<reference evidence="4 5" key="1">
    <citation type="submission" date="2018-10" db="EMBL/GenBank/DDBJ databases">
        <title>Bacillus Keqinensis sp. nov., a moderately halophilic bacterium isolated from a saline-alkaline lake.</title>
        <authorList>
            <person name="Wang H."/>
        </authorList>
    </citation>
    <scope>NUCLEOTIDE SEQUENCE [LARGE SCALE GENOMIC DNA]</scope>
    <source>
        <strain evidence="4 5">KQ-3</strain>
    </source>
</reference>
<dbReference type="Gene3D" id="3.40.50.300">
    <property type="entry name" value="P-loop containing nucleotide triphosphate hydrolases"/>
    <property type="match status" value="1"/>
</dbReference>
<dbReference type="PANTHER" id="PTHR10799">
    <property type="entry name" value="SNF2/RAD54 HELICASE FAMILY"/>
    <property type="match status" value="1"/>
</dbReference>
<evidence type="ECO:0000256" key="1">
    <source>
        <dbReference type="ARBA" id="ARBA00022801"/>
    </source>
</evidence>
<organism evidence="4 5">
    <name type="scientific">Alteribacter keqinensis</name>
    <dbReference type="NCBI Taxonomy" id="2483800"/>
    <lineage>
        <taxon>Bacteria</taxon>
        <taxon>Bacillati</taxon>
        <taxon>Bacillota</taxon>
        <taxon>Bacilli</taxon>
        <taxon>Bacillales</taxon>
        <taxon>Bacillaceae</taxon>
        <taxon>Alteribacter</taxon>
    </lineage>
</organism>
<evidence type="ECO:0000313" key="5">
    <source>
        <dbReference type="Proteomes" id="UP000278746"/>
    </source>
</evidence>
<name>A0A3M7TWV0_9BACI</name>
<accession>A0A3M7TWV0</accession>
<dbReference type="InterPro" id="IPR038718">
    <property type="entry name" value="SNF2-like_sf"/>
</dbReference>
<dbReference type="InterPro" id="IPR000330">
    <property type="entry name" value="SNF2_N"/>
</dbReference>
<protein>
    <submittedName>
        <fullName evidence="4">DEAD/DEAH box helicase</fullName>
    </submittedName>
</protein>
<dbReference type="GO" id="GO:0016787">
    <property type="term" value="F:hydrolase activity"/>
    <property type="evidence" value="ECO:0007669"/>
    <property type="project" value="UniProtKB-KW"/>
</dbReference>
<dbReference type="Pfam" id="PF12419">
    <property type="entry name" value="DUF3670"/>
    <property type="match status" value="1"/>
</dbReference>
<dbReference type="CDD" id="cd18793">
    <property type="entry name" value="SF2_C_SNF"/>
    <property type="match status" value="1"/>
</dbReference>
<dbReference type="PROSITE" id="PS51194">
    <property type="entry name" value="HELICASE_CTER"/>
    <property type="match status" value="1"/>
</dbReference>
<keyword evidence="4" id="KW-0547">Nucleotide-binding</keyword>
<dbReference type="Gene3D" id="3.40.50.10810">
    <property type="entry name" value="Tandem AAA-ATPase domain"/>
    <property type="match status" value="1"/>
</dbReference>
<dbReference type="SUPFAM" id="SSF52540">
    <property type="entry name" value="P-loop containing nucleoside triphosphate hydrolases"/>
    <property type="match status" value="2"/>
</dbReference>
<dbReference type="InterPro" id="IPR001650">
    <property type="entry name" value="Helicase_C-like"/>
</dbReference>
<keyword evidence="4" id="KW-0067">ATP-binding</keyword>
<dbReference type="InterPro" id="IPR049730">
    <property type="entry name" value="SNF2/RAD54-like_C"/>
</dbReference>
<keyword evidence="5" id="KW-1185">Reference proteome</keyword>
<comment type="caution">
    <text evidence="4">The sequence shown here is derived from an EMBL/GenBank/DDBJ whole genome shotgun (WGS) entry which is preliminary data.</text>
</comment>
<feature type="domain" description="Helicase ATP-binding" evidence="2">
    <location>
        <begin position="435"/>
        <end position="591"/>
    </location>
</feature>
<sequence length="878" mass="100526">MNRNVNIGLLQNDTQPAWFVWADQNSSSREGQLLFKQQLFRNHDPSFYGTAFPVKEVFDETGGSVTGTVIPEIPDGLFTELTPWLEATSYPTRYGRWTKEEKLDLPLFSVRKDTSPSYKWIIDGLAKPSSSSALDRLAHDHDDRIRKWIRALESPDKMYELPLNLYEYCLDQLGHTKAAPFQLSLAINEPDLFSDEWSAELIVTETATKKTASLKDVTSGHHSFVQNPVPAVKPALTTLSSSVPALHGLSLTDPKIKLKDEEVYSFLHSYQDVCEQAGINVLVPQSWDRPVQLSVTGEVSPSLSGSGATVSWLFSHHDKALPEDKLREWVDEQRHFIYFDNRWMHWDLQKASEYLRQIDRIRKENTVTLFQAIQQIAYMPDAGAGAPPLDEPVQINWTLSDTWFDDVTKAVAPVLDTYWKHTLKPYQQEGSRWLLAMRKLGLGCCLADDMGLGKTVQAIAYADHIERDRPVLIVCPTSLLENWVKELNRFAPHLKQTVYYGAKATRQSMDLESGDVVLTTYALLLRDSDVFQKTTWASVLFDEAQMIKNNHTKIWKEAKSLSAHHRIAITGTPVENRLAELWSLFDWFAEGYLGSLPDFLIRFSADPSARLKNVIAPFVLRRTKEQQRTDWKLPSKTNRTLHCDLTREQHLLYQAVVEETLEAMEFLTPHERKGVFFKGITRLKQICNHPAHFLDERRSLSGRSGKWETVMKTMETLLSENKRTVLFTQYKKMGYLIEEGLRHTFGMEAEFLNGSMKMRDRFDLVERFNRGETAPVLLVSIRAGGTGLNMTGATEVIHYDRWWNPAVDDQASDRVHRIGQTKPVTIHSFTTRGTIEESIEAALHQKKEMYTSLFGGERHTPVWEMDTSEVKSLFYGRY</sequence>
<dbReference type="OrthoDB" id="9760715at2"/>
<dbReference type="GO" id="GO:0005524">
    <property type="term" value="F:ATP binding"/>
    <property type="evidence" value="ECO:0007669"/>
    <property type="project" value="InterPro"/>
</dbReference>
<dbReference type="SMART" id="SM00487">
    <property type="entry name" value="DEXDc"/>
    <property type="match status" value="1"/>
</dbReference>
<dbReference type="PROSITE" id="PS51192">
    <property type="entry name" value="HELICASE_ATP_BIND_1"/>
    <property type="match status" value="1"/>
</dbReference>
<dbReference type="AlphaFoldDB" id="A0A3M7TWV0"/>
<keyword evidence="4" id="KW-0347">Helicase</keyword>
<feature type="domain" description="Helicase C-terminal" evidence="3">
    <location>
        <begin position="709"/>
        <end position="868"/>
    </location>
</feature>
<dbReference type="InterPro" id="IPR022138">
    <property type="entry name" value="DUF3670"/>
</dbReference>
<keyword evidence="1" id="KW-0378">Hydrolase</keyword>
<dbReference type="InterPro" id="IPR014001">
    <property type="entry name" value="Helicase_ATP-bd"/>
</dbReference>
<dbReference type="GO" id="GO:0004386">
    <property type="term" value="F:helicase activity"/>
    <property type="evidence" value="ECO:0007669"/>
    <property type="project" value="UniProtKB-KW"/>
</dbReference>